<dbReference type="InterPro" id="IPR036390">
    <property type="entry name" value="WH_DNA-bd_sf"/>
</dbReference>
<dbReference type="Pfam" id="PF03466">
    <property type="entry name" value="LysR_substrate"/>
    <property type="match status" value="1"/>
</dbReference>
<evidence type="ECO:0000256" key="4">
    <source>
        <dbReference type="ARBA" id="ARBA00023163"/>
    </source>
</evidence>
<dbReference type="GO" id="GO:0005829">
    <property type="term" value="C:cytosol"/>
    <property type="evidence" value="ECO:0007669"/>
    <property type="project" value="TreeGrafter"/>
</dbReference>
<dbReference type="InterPro" id="IPR005119">
    <property type="entry name" value="LysR_subst-bd"/>
</dbReference>
<dbReference type="InterPro" id="IPR050950">
    <property type="entry name" value="HTH-type_LysR_regulators"/>
</dbReference>
<evidence type="ECO:0000259" key="5">
    <source>
        <dbReference type="PROSITE" id="PS50931"/>
    </source>
</evidence>
<dbReference type="EMBL" id="DVFZ01000005">
    <property type="protein sequence ID" value="HIQ81518.1"/>
    <property type="molecule type" value="Genomic_DNA"/>
</dbReference>
<dbReference type="PANTHER" id="PTHR30419:SF8">
    <property type="entry name" value="NITROGEN ASSIMILATION TRANSCRIPTIONAL ACTIVATOR-RELATED"/>
    <property type="match status" value="1"/>
</dbReference>
<feature type="domain" description="HTH lysR-type" evidence="5">
    <location>
        <begin position="1"/>
        <end position="58"/>
    </location>
</feature>
<reference evidence="6" key="1">
    <citation type="submission" date="2020-10" db="EMBL/GenBank/DDBJ databases">
        <authorList>
            <person name="Gilroy R."/>
        </authorList>
    </citation>
    <scope>NUCLEOTIDE SEQUENCE</scope>
    <source>
        <strain evidence="6">ChiSjej6B24-2974</strain>
    </source>
</reference>
<sequence>MEIRVLRYFLAVVREESISRAAEVLHITQPTLSRQIAQMEEEMGVKLFDRSARRIALTPEGVLLRRRAREILSLVDKTEEELSHLDQFVEGKIAIGCGEIAGVELLSRLLEAFHEAYPLVRFDLQTANADLVREQMERGLMDVGLLLEPVDVEKYQFIRLNVRERWVLLMRPDDPFTAKEAITAAELAQLPLILPRRATVRSELASWFGKDYDALNVLFTSNLSTNAALMVRQGLGYAVVIEGSVPLWDREKIACRPLSPALTATSVLAWRRAQPFSVAATRFIEFAAAFLRVEAPDT</sequence>
<dbReference type="CDD" id="cd05466">
    <property type="entry name" value="PBP2_LTTR_substrate"/>
    <property type="match status" value="1"/>
</dbReference>
<dbReference type="PRINTS" id="PR00039">
    <property type="entry name" value="HTHLYSR"/>
</dbReference>
<dbReference type="SUPFAM" id="SSF53850">
    <property type="entry name" value="Periplasmic binding protein-like II"/>
    <property type="match status" value="1"/>
</dbReference>
<dbReference type="FunFam" id="1.10.10.10:FF:000001">
    <property type="entry name" value="LysR family transcriptional regulator"/>
    <property type="match status" value="1"/>
</dbReference>
<dbReference type="InterPro" id="IPR000847">
    <property type="entry name" value="LysR_HTH_N"/>
</dbReference>
<dbReference type="PROSITE" id="PS50931">
    <property type="entry name" value="HTH_LYSR"/>
    <property type="match status" value="1"/>
</dbReference>
<evidence type="ECO:0000256" key="1">
    <source>
        <dbReference type="ARBA" id="ARBA00009437"/>
    </source>
</evidence>
<comment type="similarity">
    <text evidence="1">Belongs to the LysR transcriptional regulatory family.</text>
</comment>
<evidence type="ECO:0000313" key="6">
    <source>
        <dbReference type="EMBL" id="HIQ81518.1"/>
    </source>
</evidence>
<dbReference type="SUPFAM" id="SSF46785">
    <property type="entry name" value="Winged helix' DNA-binding domain"/>
    <property type="match status" value="1"/>
</dbReference>
<gene>
    <name evidence="6" type="ORF">IAA52_00265</name>
</gene>
<dbReference type="Proteomes" id="UP000824260">
    <property type="component" value="Unassembled WGS sequence"/>
</dbReference>
<keyword evidence="2" id="KW-0805">Transcription regulation</keyword>
<dbReference type="GO" id="GO:0003677">
    <property type="term" value="F:DNA binding"/>
    <property type="evidence" value="ECO:0007669"/>
    <property type="project" value="UniProtKB-KW"/>
</dbReference>
<keyword evidence="3" id="KW-0238">DNA-binding</keyword>
<evidence type="ECO:0000313" key="7">
    <source>
        <dbReference type="Proteomes" id="UP000824260"/>
    </source>
</evidence>
<protein>
    <submittedName>
        <fullName evidence="6">LysR family transcriptional regulator</fullName>
    </submittedName>
</protein>
<evidence type="ECO:0000256" key="3">
    <source>
        <dbReference type="ARBA" id="ARBA00023125"/>
    </source>
</evidence>
<name>A0A9D1CVF1_9FIRM</name>
<comment type="caution">
    <text evidence="6">The sequence shown here is derived from an EMBL/GenBank/DDBJ whole genome shotgun (WGS) entry which is preliminary data.</text>
</comment>
<dbReference type="AlphaFoldDB" id="A0A9D1CVF1"/>
<dbReference type="PANTHER" id="PTHR30419">
    <property type="entry name" value="HTH-TYPE TRANSCRIPTIONAL REGULATOR YBHD"/>
    <property type="match status" value="1"/>
</dbReference>
<reference evidence="6" key="2">
    <citation type="journal article" date="2021" name="PeerJ">
        <title>Extensive microbial diversity within the chicken gut microbiome revealed by metagenomics and culture.</title>
        <authorList>
            <person name="Gilroy R."/>
            <person name="Ravi A."/>
            <person name="Getino M."/>
            <person name="Pursley I."/>
            <person name="Horton D.L."/>
            <person name="Alikhan N.F."/>
            <person name="Baker D."/>
            <person name="Gharbi K."/>
            <person name="Hall N."/>
            <person name="Watson M."/>
            <person name="Adriaenssens E.M."/>
            <person name="Foster-Nyarko E."/>
            <person name="Jarju S."/>
            <person name="Secka A."/>
            <person name="Antonio M."/>
            <person name="Oren A."/>
            <person name="Chaudhuri R.R."/>
            <person name="La Ragione R."/>
            <person name="Hildebrand F."/>
            <person name="Pallen M.J."/>
        </authorList>
    </citation>
    <scope>NUCLEOTIDE SEQUENCE</scope>
    <source>
        <strain evidence="6">ChiSjej6B24-2974</strain>
    </source>
</reference>
<keyword evidence="4" id="KW-0804">Transcription</keyword>
<dbReference type="Gene3D" id="1.10.10.10">
    <property type="entry name" value="Winged helix-like DNA-binding domain superfamily/Winged helix DNA-binding domain"/>
    <property type="match status" value="1"/>
</dbReference>
<dbReference type="GO" id="GO:0003700">
    <property type="term" value="F:DNA-binding transcription factor activity"/>
    <property type="evidence" value="ECO:0007669"/>
    <property type="project" value="InterPro"/>
</dbReference>
<proteinExistence type="inferred from homology"/>
<dbReference type="InterPro" id="IPR036388">
    <property type="entry name" value="WH-like_DNA-bd_sf"/>
</dbReference>
<accession>A0A9D1CVF1</accession>
<organism evidence="6 7">
    <name type="scientific">Candidatus Pullichristensenella stercorigallinarum</name>
    <dbReference type="NCBI Taxonomy" id="2840909"/>
    <lineage>
        <taxon>Bacteria</taxon>
        <taxon>Bacillati</taxon>
        <taxon>Bacillota</taxon>
        <taxon>Clostridia</taxon>
        <taxon>Candidatus Pullichristensenella</taxon>
    </lineage>
</organism>
<evidence type="ECO:0000256" key="2">
    <source>
        <dbReference type="ARBA" id="ARBA00023015"/>
    </source>
</evidence>
<dbReference type="Gene3D" id="3.40.190.290">
    <property type="match status" value="1"/>
</dbReference>
<dbReference type="Pfam" id="PF00126">
    <property type="entry name" value="HTH_1"/>
    <property type="match status" value="1"/>
</dbReference>